<dbReference type="GO" id="GO:0005737">
    <property type="term" value="C:cytoplasm"/>
    <property type="evidence" value="ECO:0007669"/>
    <property type="project" value="TreeGrafter"/>
</dbReference>
<reference evidence="5 6" key="1">
    <citation type="submission" date="2020-07" db="EMBL/GenBank/DDBJ databases">
        <title>Gai3-2, isolated from salt lake.</title>
        <authorList>
            <person name="Cui H."/>
            <person name="Shi X."/>
        </authorList>
    </citation>
    <scope>NUCLEOTIDE SEQUENCE [LARGE SCALE GENOMIC DNA]</scope>
    <source>
        <strain evidence="5 6">Gai3-2</strain>
    </source>
</reference>
<dbReference type="PANTHER" id="PTHR30502:SF0">
    <property type="entry name" value="PHOSPHOENOLPYRUVATE CARBOXYLASE FAMILY PROTEIN"/>
    <property type="match status" value="1"/>
</dbReference>
<comment type="similarity">
    <text evidence="1">Belongs to the HpcH/HpaI aldolase family.</text>
</comment>
<dbReference type="KEGG" id="halg:HUG10_06935"/>
<dbReference type="GO" id="GO:0016832">
    <property type="term" value="F:aldehyde-lyase activity"/>
    <property type="evidence" value="ECO:0007669"/>
    <property type="project" value="TreeGrafter"/>
</dbReference>
<dbReference type="InterPro" id="IPR050251">
    <property type="entry name" value="HpcH-HpaI_aldolase"/>
</dbReference>
<dbReference type="EMBL" id="CP058529">
    <property type="protein sequence ID" value="QLG27297.1"/>
    <property type="molecule type" value="Genomic_DNA"/>
</dbReference>
<dbReference type="OrthoDB" id="142679at2157"/>
<dbReference type="Gene3D" id="3.20.20.60">
    <property type="entry name" value="Phosphoenolpyruvate-binding domains"/>
    <property type="match status" value="1"/>
</dbReference>
<dbReference type="InterPro" id="IPR015813">
    <property type="entry name" value="Pyrv/PenolPyrv_kinase-like_dom"/>
</dbReference>
<evidence type="ECO:0000256" key="3">
    <source>
        <dbReference type="ARBA" id="ARBA00023239"/>
    </source>
</evidence>
<evidence type="ECO:0000313" key="6">
    <source>
        <dbReference type="Proteomes" id="UP000509750"/>
    </source>
</evidence>
<organism evidence="5 6">
    <name type="scientific">Halorarum halophilum</name>
    <dbReference type="NCBI Taxonomy" id="2743090"/>
    <lineage>
        <taxon>Archaea</taxon>
        <taxon>Methanobacteriati</taxon>
        <taxon>Methanobacteriota</taxon>
        <taxon>Stenosarchaea group</taxon>
        <taxon>Halobacteria</taxon>
        <taxon>Halobacteriales</taxon>
        <taxon>Haloferacaceae</taxon>
        <taxon>Halorarum</taxon>
    </lineage>
</organism>
<dbReference type="SUPFAM" id="SSF51621">
    <property type="entry name" value="Phosphoenolpyruvate/pyruvate domain"/>
    <property type="match status" value="1"/>
</dbReference>
<name>A0A7D5KDB7_9EURY</name>
<dbReference type="Pfam" id="PF03328">
    <property type="entry name" value="HpcH_HpaI"/>
    <property type="match status" value="1"/>
</dbReference>
<feature type="domain" description="HpcH/HpaI aldolase/citrate lyase" evidence="4">
    <location>
        <begin position="17"/>
        <end position="238"/>
    </location>
</feature>
<evidence type="ECO:0000313" key="5">
    <source>
        <dbReference type="EMBL" id="QLG27297.1"/>
    </source>
</evidence>
<accession>A0A7D5KDB7</accession>
<keyword evidence="3" id="KW-0456">Lyase</keyword>
<sequence length="257" mass="27034">MNPDFHRALTARERLTGTWISIGHPAVGEMSAQLGFDYVVVDTEHTSTSVSELEDVIRAVEAAEGDTAPLVRVPSHDPGRVKRVLDAGAVGLMFPMVETAEEAEDIVAAMRYPPEGVRGVAPARASDYGRSLGEYFAGANDGLVTITQIETRRGVENAAEIAAVDGVDAIQIGQGDLSASLGAFGDWGAKDFQGAVDDVVEAAHAADVPVGMLALNHDGIDRWLDAGVDFMQVGADMVYLTEGAKAAKAHFEDAVDG</sequence>
<dbReference type="GeneID" id="56028554"/>
<evidence type="ECO:0000259" key="4">
    <source>
        <dbReference type="Pfam" id="PF03328"/>
    </source>
</evidence>
<dbReference type="PANTHER" id="PTHR30502">
    <property type="entry name" value="2-KETO-3-DEOXY-L-RHAMNONATE ALDOLASE"/>
    <property type="match status" value="1"/>
</dbReference>
<keyword evidence="2" id="KW-0479">Metal-binding</keyword>
<evidence type="ECO:0000256" key="2">
    <source>
        <dbReference type="ARBA" id="ARBA00022723"/>
    </source>
</evidence>
<dbReference type="Proteomes" id="UP000509750">
    <property type="component" value="Chromosome"/>
</dbReference>
<dbReference type="InterPro" id="IPR040442">
    <property type="entry name" value="Pyrv_kinase-like_dom_sf"/>
</dbReference>
<dbReference type="InterPro" id="IPR005000">
    <property type="entry name" value="Aldolase/citrate-lyase_domain"/>
</dbReference>
<proteinExistence type="inferred from homology"/>
<evidence type="ECO:0000256" key="1">
    <source>
        <dbReference type="ARBA" id="ARBA00005568"/>
    </source>
</evidence>
<dbReference type="AlphaFoldDB" id="A0A7D5KDB7"/>
<gene>
    <name evidence="5" type="ORF">HUG10_06935</name>
</gene>
<protein>
    <submittedName>
        <fullName evidence="5">Aldolase</fullName>
    </submittedName>
</protein>
<dbReference type="GO" id="GO:0046872">
    <property type="term" value="F:metal ion binding"/>
    <property type="evidence" value="ECO:0007669"/>
    <property type="project" value="UniProtKB-KW"/>
</dbReference>
<dbReference type="RefSeq" id="WP_179168872.1">
    <property type="nucleotide sequence ID" value="NZ_CP058529.1"/>
</dbReference>
<keyword evidence="6" id="KW-1185">Reference proteome</keyword>